<dbReference type="PANTHER" id="PTHR21343:SF10">
    <property type="entry name" value="DRTGG DOMAIN-CONTAINING PROTEIN"/>
    <property type="match status" value="1"/>
</dbReference>
<evidence type="ECO:0000313" key="2">
    <source>
        <dbReference type="EMBL" id="KAG5187152.1"/>
    </source>
</evidence>
<dbReference type="AlphaFoldDB" id="A0A836CIE2"/>
<comment type="caution">
    <text evidence="2">The sequence shown here is derived from an EMBL/GenBank/DDBJ whole genome shotgun (WGS) entry which is preliminary data.</text>
</comment>
<dbReference type="EMBL" id="JAFCMP010000093">
    <property type="protein sequence ID" value="KAG5187152.1"/>
    <property type="molecule type" value="Genomic_DNA"/>
</dbReference>
<evidence type="ECO:0000313" key="3">
    <source>
        <dbReference type="Proteomes" id="UP000664859"/>
    </source>
</evidence>
<dbReference type="Gene3D" id="3.40.50.300">
    <property type="entry name" value="P-loop containing nucleotide triphosphate hydrolases"/>
    <property type="match status" value="1"/>
</dbReference>
<organism evidence="2 3">
    <name type="scientific">Tribonema minus</name>
    <dbReference type="NCBI Taxonomy" id="303371"/>
    <lineage>
        <taxon>Eukaryota</taxon>
        <taxon>Sar</taxon>
        <taxon>Stramenopiles</taxon>
        <taxon>Ochrophyta</taxon>
        <taxon>PX clade</taxon>
        <taxon>Xanthophyceae</taxon>
        <taxon>Tribonematales</taxon>
        <taxon>Tribonemataceae</taxon>
        <taxon>Tribonema</taxon>
    </lineage>
</organism>
<evidence type="ECO:0000256" key="1">
    <source>
        <dbReference type="ARBA" id="ARBA00022962"/>
    </source>
</evidence>
<dbReference type="Proteomes" id="UP000664859">
    <property type="component" value="Unassembled WGS sequence"/>
</dbReference>
<keyword evidence="1" id="KW-0315">Glutamine amidotransferase</keyword>
<name>A0A836CIE2_9STRA</name>
<gene>
    <name evidence="2" type="ORF">JKP88DRAFT_207145</name>
</gene>
<dbReference type="PANTHER" id="PTHR21343">
    <property type="entry name" value="DETHIOBIOTIN SYNTHETASE"/>
    <property type="match status" value="1"/>
</dbReference>
<dbReference type="Pfam" id="PF13500">
    <property type="entry name" value="AAA_26"/>
    <property type="match status" value="1"/>
</dbReference>
<dbReference type="OrthoDB" id="426250at2759"/>
<keyword evidence="3" id="KW-1185">Reference proteome</keyword>
<sequence>MTADGINGDTQAPALKIFIGGDRSQVGKSTVCLGILGSLLELGYSPSDLAYIKPVTQCEQPQLISKWCAAKGVACRGIGPVVFYAGFTRAFLKGEAGTSEQLLADAKAAVDEISKGKKFVVVDGVGYPAVGSICGISNAHTAAALHTPVLLVGRSGVGDAVDSFNLNATFFKSHGVEVLGGVFNRLASGGFYSLANCQEAVTNYFARVGRQMPYGFVPDAQPMLKGKLEVAAAHTDEALSAAVAVRGGGLVLVVFAQPECPVPEACKVRAGAVCLWLCLCTYIHTG</sequence>
<proteinExistence type="predicted"/>
<dbReference type="SUPFAM" id="SSF52540">
    <property type="entry name" value="P-loop containing nucleoside triphosphate hydrolases"/>
    <property type="match status" value="1"/>
</dbReference>
<reference evidence="2" key="1">
    <citation type="submission" date="2021-02" db="EMBL/GenBank/DDBJ databases">
        <title>First Annotated Genome of the Yellow-green Alga Tribonema minus.</title>
        <authorList>
            <person name="Mahan K.M."/>
        </authorList>
    </citation>
    <scope>NUCLEOTIDE SEQUENCE</scope>
    <source>
        <strain evidence="2">UTEX B ZZ1240</strain>
    </source>
</reference>
<dbReference type="CDD" id="cd03109">
    <property type="entry name" value="DTBS"/>
    <property type="match status" value="1"/>
</dbReference>
<protein>
    <submittedName>
        <fullName evidence="2">AAA domain-containing protein</fullName>
    </submittedName>
</protein>
<accession>A0A836CIE2</accession>
<dbReference type="InterPro" id="IPR027417">
    <property type="entry name" value="P-loop_NTPase"/>
</dbReference>